<evidence type="ECO:0000313" key="2">
    <source>
        <dbReference type="EMBL" id="SQB34246.1"/>
    </source>
</evidence>
<sequence length="101" mass="11451">MSALVIGGDKLGKIKDELERRGFNKIEHISGRKSRDRKIRISNKAERADMVLVLTDFINHGVVTNLKNNVSNPNVIFSKKAWAFIEKALDGFTNTQIDSYF</sequence>
<dbReference type="AlphaFoldDB" id="A0A2X2VYR4"/>
<name>A0A2X2VYR4_CLOCO</name>
<proteinExistence type="inferred from homology"/>
<dbReference type="RefSeq" id="WP_111921424.1">
    <property type="nucleotide sequence ID" value="NZ_CP173238.1"/>
</dbReference>
<reference evidence="2 3" key="1">
    <citation type="submission" date="2018-06" db="EMBL/GenBank/DDBJ databases">
        <authorList>
            <consortium name="Pathogen Informatics"/>
            <person name="Doyle S."/>
        </authorList>
    </citation>
    <scope>NUCLEOTIDE SEQUENCE [LARGE SCALE GENOMIC DNA]</scope>
    <source>
        <strain evidence="2 3">NCTC13028</strain>
    </source>
</reference>
<protein>
    <submittedName>
        <fullName evidence="2">Diverged CheY-domain-containing protein</fullName>
    </submittedName>
</protein>
<dbReference type="InterPro" id="IPR016772">
    <property type="entry name" value="UCP020408"/>
</dbReference>
<evidence type="ECO:0000313" key="3">
    <source>
        <dbReference type="Proteomes" id="UP000250223"/>
    </source>
</evidence>
<accession>A0A2X2VYR4</accession>
<comment type="similarity">
    <text evidence="1">Belongs to the UPF0751 family.</text>
</comment>
<dbReference type="Proteomes" id="UP000250223">
    <property type="component" value="Unassembled WGS sequence"/>
</dbReference>
<dbReference type="EMBL" id="UAWC01000007">
    <property type="protein sequence ID" value="SQB34246.1"/>
    <property type="molecule type" value="Genomic_DNA"/>
</dbReference>
<evidence type="ECO:0000256" key="1">
    <source>
        <dbReference type="ARBA" id="ARBA00007189"/>
    </source>
</evidence>
<dbReference type="Pfam" id="PF10087">
    <property type="entry name" value="DUF2325"/>
    <property type="match status" value="1"/>
</dbReference>
<gene>
    <name evidence="2" type="ORF">NCTC13028_01140</name>
</gene>
<organism evidence="2 3">
    <name type="scientific">Clostridium cochlearium</name>
    <dbReference type="NCBI Taxonomy" id="1494"/>
    <lineage>
        <taxon>Bacteria</taxon>
        <taxon>Bacillati</taxon>
        <taxon>Bacillota</taxon>
        <taxon>Clostridia</taxon>
        <taxon>Eubacteriales</taxon>
        <taxon>Clostridiaceae</taxon>
        <taxon>Clostridium</taxon>
    </lineage>
</organism>